<dbReference type="PROSITE" id="PS51257">
    <property type="entry name" value="PROKAR_LIPOPROTEIN"/>
    <property type="match status" value="1"/>
</dbReference>
<proteinExistence type="predicted"/>
<dbReference type="RefSeq" id="WP_177186886.1">
    <property type="nucleotide sequence ID" value="NZ_FOVJ01000001.1"/>
</dbReference>
<keyword evidence="2" id="KW-1185">Reference proteome</keyword>
<dbReference type="EMBL" id="FOVJ01000001">
    <property type="protein sequence ID" value="SFN28909.1"/>
    <property type="molecule type" value="Genomic_DNA"/>
</dbReference>
<sequence length="52" mass="5747">MRRIATLILVVFGIAGCARHVVVNPEEVSRYNSPEWIVKSAPAKSATHKNTQ</sequence>
<evidence type="ECO:0000313" key="2">
    <source>
        <dbReference type="Proteomes" id="UP000183107"/>
    </source>
</evidence>
<accession>A0A1I4XUE9</accession>
<dbReference type="Proteomes" id="UP000183107">
    <property type="component" value="Unassembled WGS sequence"/>
</dbReference>
<reference evidence="2" key="1">
    <citation type="submission" date="2016-10" db="EMBL/GenBank/DDBJ databases">
        <authorList>
            <person name="Varghese N."/>
        </authorList>
    </citation>
    <scope>NUCLEOTIDE SEQUENCE [LARGE SCALE GENOMIC DNA]</scope>
    <source>
        <strain evidence="2">Nsp8</strain>
    </source>
</reference>
<gene>
    <name evidence="1" type="ORF">SAMN05216386_0291</name>
</gene>
<evidence type="ECO:0000313" key="1">
    <source>
        <dbReference type="EMBL" id="SFN28909.1"/>
    </source>
</evidence>
<organism evidence="1 2">
    <name type="scientific">Nitrosospira briensis</name>
    <dbReference type="NCBI Taxonomy" id="35799"/>
    <lineage>
        <taxon>Bacteria</taxon>
        <taxon>Pseudomonadati</taxon>
        <taxon>Pseudomonadota</taxon>
        <taxon>Betaproteobacteria</taxon>
        <taxon>Nitrosomonadales</taxon>
        <taxon>Nitrosomonadaceae</taxon>
        <taxon>Nitrosospira</taxon>
    </lineage>
</organism>
<name>A0A1I4XUE9_9PROT</name>
<protein>
    <submittedName>
        <fullName evidence="1">Uncharacterized protein</fullName>
    </submittedName>
</protein>
<dbReference type="AlphaFoldDB" id="A0A1I4XUE9"/>